<gene>
    <name evidence="7" type="ORF">Golob_006061</name>
</gene>
<dbReference type="SMART" id="SM00744">
    <property type="entry name" value="RINGv"/>
    <property type="match status" value="1"/>
</dbReference>
<feature type="transmembrane region" description="Helical" evidence="5">
    <location>
        <begin position="402"/>
        <end position="427"/>
    </location>
</feature>
<evidence type="ECO:0000313" key="7">
    <source>
        <dbReference type="EMBL" id="MBA0568576.1"/>
    </source>
</evidence>
<dbReference type="PROSITE" id="PS51292">
    <property type="entry name" value="ZF_RING_CH"/>
    <property type="match status" value="1"/>
</dbReference>
<organism evidence="7 8">
    <name type="scientific">Gossypium lobatum</name>
    <dbReference type="NCBI Taxonomy" id="34289"/>
    <lineage>
        <taxon>Eukaryota</taxon>
        <taxon>Viridiplantae</taxon>
        <taxon>Streptophyta</taxon>
        <taxon>Embryophyta</taxon>
        <taxon>Tracheophyta</taxon>
        <taxon>Spermatophyta</taxon>
        <taxon>Magnoliopsida</taxon>
        <taxon>eudicotyledons</taxon>
        <taxon>Gunneridae</taxon>
        <taxon>Pentapetalae</taxon>
        <taxon>rosids</taxon>
        <taxon>malvids</taxon>
        <taxon>Malvales</taxon>
        <taxon>Malvaceae</taxon>
        <taxon>Malvoideae</taxon>
        <taxon>Gossypium</taxon>
    </lineage>
</organism>
<evidence type="ECO:0000313" key="8">
    <source>
        <dbReference type="Proteomes" id="UP000593572"/>
    </source>
</evidence>
<accession>A0A7J8MVA2</accession>
<keyword evidence="1" id="KW-0479">Metal-binding</keyword>
<evidence type="ECO:0000256" key="3">
    <source>
        <dbReference type="ARBA" id="ARBA00022833"/>
    </source>
</evidence>
<dbReference type="PANTHER" id="PTHR46347">
    <property type="entry name" value="RING/FYVE/PHD ZINC FINGER SUPERFAMILY PROTEIN"/>
    <property type="match status" value="1"/>
</dbReference>
<dbReference type="SUPFAM" id="SSF57850">
    <property type="entry name" value="RING/U-box"/>
    <property type="match status" value="1"/>
</dbReference>
<dbReference type="PANTHER" id="PTHR46347:SF2">
    <property type="entry name" value="OS02G0132300 PROTEIN"/>
    <property type="match status" value="1"/>
</dbReference>
<comment type="caution">
    <text evidence="7">The sequence shown here is derived from an EMBL/GenBank/DDBJ whole genome shotgun (WGS) entry which is preliminary data.</text>
</comment>
<keyword evidence="3" id="KW-0862">Zinc</keyword>
<dbReference type="Proteomes" id="UP000593572">
    <property type="component" value="Unassembled WGS sequence"/>
</dbReference>
<dbReference type="EMBL" id="JABEZX010000010">
    <property type="protein sequence ID" value="MBA0568576.1"/>
    <property type="molecule type" value="Genomic_DNA"/>
</dbReference>
<dbReference type="InterPro" id="IPR013083">
    <property type="entry name" value="Znf_RING/FYVE/PHD"/>
</dbReference>
<name>A0A7J8MVA2_9ROSI</name>
<keyword evidence="5" id="KW-1133">Transmembrane helix</keyword>
<keyword evidence="4" id="KW-0175">Coiled coil</keyword>
<dbReference type="Gene3D" id="3.30.40.10">
    <property type="entry name" value="Zinc/RING finger domain, C3HC4 (zinc finger)"/>
    <property type="match status" value="1"/>
</dbReference>
<feature type="coiled-coil region" evidence="4">
    <location>
        <begin position="347"/>
        <end position="374"/>
    </location>
</feature>
<evidence type="ECO:0000259" key="6">
    <source>
        <dbReference type="PROSITE" id="PS51292"/>
    </source>
</evidence>
<evidence type="ECO:0000256" key="1">
    <source>
        <dbReference type="ARBA" id="ARBA00022723"/>
    </source>
</evidence>
<dbReference type="Pfam" id="PF12906">
    <property type="entry name" value="RINGv"/>
    <property type="match status" value="1"/>
</dbReference>
<proteinExistence type="predicted"/>
<keyword evidence="5" id="KW-0472">Membrane</keyword>
<keyword evidence="5" id="KW-0812">Transmembrane</keyword>
<keyword evidence="2" id="KW-0863">Zinc-finger</keyword>
<dbReference type="InterPro" id="IPR011016">
    <property type="entry name" value="Znf_RING-CH"/>
</dbReference>
<feature type="domain" description="RING-CH-type" evidence="6">
    <location>
        <begin position="59"/>
        <end position="121"/>
    </location>
</feature>
<evidence type="ECO:0000256" key="2">
    <source>
        <dbReference type="ARBA" id="ARBA00022771"/>
    </source>
</evidence>
<dbReference type="AlphaFoldDB" id="A0A7J8MVA2"/>
<evidence type="ECO:0000256" key="4">
    <source>
        <dbReference type="SAM" id="Coils"/>
    </source>
</evidence>
<reference evidence="7 8" key="1">
    <citation type="journal article" date="2019" name="Genome Biol. Evol.">
        <title>Insights into the evolution of the New World diploid cottons (Gossypium, subgenus Houzingenia) based on genome sequencing.</title>
        <authorList>
            <person name="Grover C.E."/>
            <person name="Arick M.A. 2nd"/>
            <person name="Thrash A."/>
            <person name="Conover J.L."/>
            <person name="Sanders W.S."/>
            <person name="Peterson D.G."/>
            <person name="Frelichowski J.E."/>
            <person name="Scheffler J.A."/>
            <person name="Scheffler B.E."/>
            <person name="Wendel J.F."/>
        </authorList>
    </citation>
    <scope>NUCLEOTIDE SEQUENCE [LARGE SCALE GENOMIC DNA]</scope>
    <source>
        <strain evidence="7">157</strain>
        <tissue evidence="7">Leaf</tissue>
    </source>
</reference>
<sequence>MQLVSNDSRKEDISEREPILCQPDISQTSEECEIAAVGGDCIVVSEDLEEINVDETSHLVNADHPQCRICLDNEGDDLIAPCHCRGTQKYVHRSCLDNWRSTKEGFAFAHCTECRALFILRANVPPDRWWLRLKFQFLVARDHAFIFVIVQLPLLDVLEVEEEETRVKNRRVSLVVHRMIATFSKEGEDWRQIGNLLAISKDTRSDVDGVKITDLVFTIKSDSAERKLIAEFKKDLESLKACNSVKVQVVSRVTGCARIPLEKGVLLNQLEYLQSSELRNLMQFGSTTTVFSKMQVAGDLHIFQFETKQGEEICVALQTSLLEKNMMEVRLESNAKGNMAITLYESLHKLQDELKLHNEELHMAEKRARRLTEEIVAFLGVLVYKFYGEELREMFGYDEHPYGFYTMAVLAIVLVGLLYGFFIAIICGQRINERHYHVLAKQELTKEYVVEDREDNKNTPELDPSHVTELRMLGLY</sequence>
<dbReference type="CDD" id="cd16495">
    <property type="entry name" value="RING_CH-C4HC3_MARCH"/>
    <property type="match status" value="1"/>
</dbReference>
<dbReference type="GO" id="GO:0008270">
    <property type="term" value="F:zinc ion binding"/>
    <property type="evidence" value="ECO:0007669"/>
    <property type="project" value="UniProtKB-KW"/>
</dbReference>
<evidence type="ECO:0000256" key="5">
    <source>
        <dbReference type="SAM" id="Phobius"/>
    </source>
</evidence>
<keyword evidence="8" id="KW-1185">Reference proteome</keyword>
<protein>
    <recommendedName>
        <fullName evidence="6">RING-CH-type domain-containing protein</fullName>
    </recommendedName>
</protein>